<accession>I4YDL9</accession>
<dbReference type="AlphaFoldDB" id="I4YDL9"/>
<keyword evidence="2" id="KW-1185">Reference proteome</keyword>
<evidence type="ECO:0000313" key="1">
    <source>
        <dbReference type="EMBL" id="EIM22061.1"/>
    </source>
</evidence>
<proteinExistence type="predicted"/>
<dbReference type="KEGG" id="wse:WALSEDRAFT_68540"/>
<dbReference type="OMA" id="FTWEIIS"/>
<dbReference type="HOGENOM" id="CLU_1125262_0_0_1"/>
<dbReference type="EMBL" id="JH668229">
    <property type="protein sequence ID" value="EIM22061.1"/>
    <property type="molecule type" value="Genomic_DNA"/>
</dbReference>
<dbReference type="InParanoid" id="I4YDL9"/>
<reference evidence="1 2" key="1">
    <citation type="journal article" date="2012" name="Fungal Genet. Biol.">
        <title>The genome of the xerotolerant mold Wallemia sebi reveals adaptations to osmotic stress and suggests cryptic sexual reproduction.</title>
        <authorList>
            <person name="Padamsee M."/>
            <person name="Kumar T.K.A."/>
            <person name="Riley R."/>
            <person name="Binder M."/>
            <person name="Boyd A."/>
            <person name="Calvo A.M."/>
            <person name="Furukawa K."/>
            <person name="Hesse C."/>
            <person name="Hohmann S."/>
            <person name="James T.Y."/>
            <person name="LaButti K."/>
            <person name="Lapidus A."/>
            <person name="Lindquist E."/>
            <person name="Lucas S."/>
            <person name="Miller K."/>
            <person name="Shantappa S."/>
            <person name="Grigoriev I.V."/>
            <person name="Hibbett D.S."/>
            <person name="McLaughlin D.J."/>
            <person name="Spatafora J.W."/>
            <person name="Aime M.C."/>
        </authorList>
    </citation>
    <scope>NUCLEOTIDE SEQUENCE [LARGE SCALE GENOMIC DNA]</scope>
    <source>
        <strain evidence="2">ATCC MYA-4683 / CBS 633.66</strain>
    </source>
</reference>
<gene>
    <name evidence="1" type="ORF">WALSEDRAFT_68540</name>
</gene>
<organism evidence="1 2">
    <name type="scientific">Wallemia mellicola (strain ATCC MYA-4683 / CBS 633.66)</name>
    <name type="common">Wallemia sebi (CBS 633.66)</name>
    <dbReference type="NCBI Taxonomy" id="671144"/>
    <lineage>
        <taxon>Eukaryota</taxon>
        <taxon>Fungi</taxon>
        <taxon>Dikarya</taxon>
        <taxon>Basidiomycota</taxon>
        <taxon>Wallemiomycotina</taxon>
        <taxon>Wallemiomycetes</taxon>
        <taxon>Wallemiales</taxon>
        <taxon>Wallemiaceae</taxon>
        <taxon>Wallemia</taxon>
    </lineage>
</organism>
<dbReference type="RefSeq" id="XP_006957865.1">
    <property type="nucleotide sequence ID" value="XM_006957803.1"/>
</dbReference>
<evidence type="ECO:0000313" key="2">
    <source>
        <dbReference type="Proteomes" id="UP000005242"/>
    </source>
</evidence>
<name>I4YDL9_WALMC</name>
<dbReference type="Proteomes" id="UP000005242">
    <property type="component" value="Unassembled WGS sequence"/>
</dbReference>
<dbReference type="GeneID" id="18475418"/>
<protein>
    <submittedName>
        <fullName evidence="1">Uncharacterized protein</fullName>
    </submittedName>
</protein>
<sequence length="247" mass="28800">MFPSKSVHYIRLNESSALQCVVFLDSKHRAWFNRRILLNVIEDVKRLYMPKLLAEMQHGREELDTYRNNGYQFAYYYKPTREKQGVIKKTRQVRYIPTSKRTVQQTTDEEDLFIDDDDLQYEQKPKPKVETSYKMLKLFAKTLHVIVQPDQATELQPSILPSPEPEIVQIEDNNQTNLSEVLQPSEDVKPDINELMIPNSQELPSSTQAALNDFNFDASSSLMLSQMLQNGQFGNRMVDNDDDNVYE</sequence>